<evidence type="ECO:0000256" key="1">
    <source>
        <dbReference type="ARBA" id="ARBA00022942"/>
    </source>
</evidence>
<dbReference type="Gene3D" id="1.25.40.990">
    <property type="match status" value="1"/>
</dbReference>
<feature type="non-terminal residue" evidence="3">
    <location>
        <position position="83"/>
    </location>
</feature>
<gene>
    <name evidence="3" type="primary">Psmd8</name>
    <name evidence="3" type="ORF">GRUAME_R14200</name>
</gene>
<evidence type="ECO:0000259" key="2">
    <source>
        <dbReference type="Pfam" id="PF10075"/>
    </source>
</evidence>
<organism evidence="3 4">
    <name type="scientific">Grus americana</name>
    <name type="common">Whooping crane</name>
    <dbReference type="NCBI Taxonomy" id="9117"/>
    <lineage>
        <taxon>Eukaryota</taxon>
        <taxon>Metazoa</taxon>
        <taxon>Chordata</taxon>
        <taxon>Craniata</taxon>
        <taxon>Vertebrata</taxon>
        <taxon>Euteleostomi</taxon>
        <taxon>Archelosauria</taxon>
        <taxon>Archosauria</taxon>
        <taxon>Dinosauria</taxon>
        <taxon>Saurischia</taxon>
        <taxon>Theropoda</taxon>
        <taxon>Coelurosauria</taxon>
        <taxon>Aves</taxon>
        <taxon>Neognathae</taxon>
        <taxon>Neoaves</taxon>
        <taxon>Gruiformes</taxon>
        <taxon>Gruidae</taxon>
        <taxon>Grus</taxon>
    </lineage>
</organism>
<dbReference type="PANTHER" id="PTHR12387">
    <property type="entry name" value="26S PROTEASOME NON-ATPASE REGULATORY SUBUNIT 8"/>
    <property type="match status" value="1"/>
</dbReference>
<evidence type="ECO:0000313" key="3">
    <source>
        <dbReference type="EMBL" id="NWH23332.1"/>
    </source>
</evidence>
<keyword evidence="4" id="KW-1185">Reference proteome</keyword>
<protein>
    <submittedName>
        <fullName evidence="3">PSMD8 ATPase</fullName>
    </submittedName>
</protein>
<reference evidence="3" key="1">
    <citation type="submission" date="2019-10" db="EMBL/GenBank/DDBJ databases">
        <title>Bird 10,000 Genomes (B10K) Project - Family phase.</title>
        <authorList>
            <person name="Zhang G."/>
        </authorList>
    </citation>
    <scope>NUCLEOTIDE SEQUENCE</scope>
    <source>
        <strain evidence="3">B10K-DU-012-65</strain>
        <tissue evidence="3">Muscle</tissue>
    </source>
</reference>
<dbReference type="GO" id="GO:0008541">
    <property type="term" value="C:proteasome regulatory particle, lid subcomplex"/>
    <property type="evidence" value="ECO:0007669"/>
    <property type="project" value="TreeGrafter"/>
</dbReference>
<name>A0A850TYB5_GRUAM</name>
<dbReference type="GO" id="GO:0005829">
    <property type="term" value="C:cytosol"/>
    <property type="evidence" value="ECO:0007669"/>
    <property type="project" value="TreeGrafter"/>
</dbReference>
<feature type="domain" description="CSN8/PSMD8/EIF3K" evidence="2">
    <location>
        <begin position="1"/>
        <end position="59"/>
    </location>
</feature>
<evidence type="ECO:0000313" key="4">
    <source>
        <dbReference type="Proteomes" id="UP000640762"/>
    </source>
</evidence>
<sequence>RDEIAGCIEKAYEKILFNEAARILFFPTAKKMTDYAKKRGWVLGPNSSYSFGSRQHKPEDATIPSTELAKQVIEYARQLEMIV</sequence>
<accession>A0A850TYB5</accession>
<dbReference type="Proteomes" id="UP000640762">
    <property type="component" value="Unassembled WGS sequence"/>
</dbReference>
<dbReference type="PANTHER" id="PTHR12387:SF0">
    <property type="entry name" value="26S PROTEASOME NON-ATPASE REGULATORY SUBUNIT 8"/>
    <property type="match status" value="1"/>
</dbReference>
<proteinExistence type="predicted"/>
<dbReference type="GO" id="GO:0043161">
    <property type="term" value="P:proteasome-mediated ubiquitin-dependent protein catabolic process"/>
    <property type="evidence" value="ECO:0007669"/>
    <property type="project" value="TreeGrafter"/>
</dbReference>
<dbReference type="InterPro" id="IPR033464">
    <property type="entry name" value="CSN8_PSD8_EIF3K"/>
</dbReference>
<dbReference type="Pfam" id="PF10075">
    <property type="entry name" value="CSN8_PSD8_EIF3K"/>
    <property type="match status" value="1"/>
</dbReference>
<feature type="non-terminal residue" evidence="3">
    <location>
        <position position="1"/>
    </location>
</feature>
<comment type="caution">
    <text evidence="3">The sequence shown here is derived from an EMBL/GenBank/DDBJ whole genome shotgun (WGS) entry which is preliminary data.</text>
</comment>
<dbReference type="EMBL" id="WEIX01009695">
    <property type="protein sequence ID" value="NWH23332.1"/>
    <property type="molecule type" value="Genomic_DNA"/>
</dbReference>
<dbReference type="GO" id="GO:0005634">
    <property type="term" value="C:nucleus"/>
    <property type="evidence" value="ECO:0007669"/>
    <property type="project" value="TreeGrafter"/>
</dbReference>
<dbReference type="AlphaFoldDB" id="A0A850TYB5"/>
<keyword evidence="1" id="KW-0647">Proteasome</keyword>
<dbReference type="InterPro" id="IPR006746">
    <property type="entry name" value="26S_Psome_Rpn12"/>
</dbReference>